<dbReference type="AlphaFoldDB" id="A0A1Y2JXK3"/>
<dbReference type="EMBL" id="NAFL01000166">
    <property type="protein sequence ID" value="OSJ36873.1"/>
    <property type="molecule type" value="Genomic_DNA"/>
</dbReference>
<accession>A0A1Y2JXK3</accession>
<evidence type="ECO:0000313" key="1">
    <source>
        <dbReference type="EMBL" id="OSJ36873.1"/>
    </source>
</evidence>
<evidence type="ECO:0000313" key="2">
    <source>
        <dbReference type="Proteomes" id="UP000193335"/>
    </source>
</evidence>
<organism evidence="1 2">
    <name type="scientific">Bradyrhizobium japonicum</name>
    <dbReference type="NCBI Taxonomy" id="375"/>
    <lineage>
        <taxon>Bacteria</taxon>
        <taxon>Pseudomonadati</taxon>
        <taxon>Pseudomonadota</taxon>
        <taxon>Alphaproteobacteria</taxon>
        <taxon>Hyphomicrobiales</taxon>
        <taxon>Nitrobacteraceae</taxon>
        <taxon>Bradyrhizobium</taxon>
    </lineage>
</organism>
<dbReference type="Proteomes" id="UP000193335">
    <property type="component" value="Unassembled WGS sequence"/>
</dbReference>
<comment type="caution">
    <text evidence="1">The sequence shown here is derived from an EMBL/GenBank/DDBJ whole genome shotgun (WGS) entry which is preliminary data.</text>
</comment>
<name>A0A1Y2JXK3_BRAJP</name>
<reference evidence="1 2" key="1">
    <citation type="submission" date="2017-03" db="EMBL/GenBank/DDBJ databases">
        <title>Whole genome sequences of fourteen strains of Bradyrhizobium canariense and one strain of Bradyrhizobium japonicum isolated from Lupinus (Papilionoideae: Genisteae) species in Algeria.</title>
        <authorList>
            <person name="Crovadore J."/>
            <person name="Chekireb D."/>
            <person name="Brachmann A."/>
            <person name="Chablais R."/>
            <person name="Cochard B."/>
            <person name="Lefort F."/>
        </authorList>
    </citation>
    <scope>NUCLEOTIDE SEQUENCE [LARGE SCALE GENOMIC DNA]</scope>
    <source>
        <strain evidence="1 2">UBMA197</strain>
    </source>
</reference>
<protein>
    <submittedName>
        <fullName evidence="1">Uncharacterized protein</fullName>
    </submittedName>
</protein>
<gene>
    <name evidence="1" type="ORF">BSZ19_02105</name>
</gene>
<sequence length="462" mass="50301">MSEELRMALLEAYDPPARMTDFDLIEGQREAWHKFVLEAFDSSIGVEEAALQKVAKGATARSAFFSAVRFDPGPTIEQAVLWNAFPKELLRRFGRRRALIEADQLWPMSAYRYDWRYNPDVPARTGAGAPGVDFPDDIFYRPLVEYCEWHVDRDPDSGRIRRVCFTSEPPEYWFAMYGGTVPGSSVPFPGSKDLVLELYRKLVSPKVEMKDLQAQTPINSPFGNLNPGDYNPHNKWNTTHGIVHLTAPPNALTAEIQLGADATQLYHNAHGNPVVDPDAFIAGTGMGGPNRNSDPTIAATVNALARAGAMITLANPVGLYMDHIDLAGWEFPGGMSRNDCVHVVRGQPHLIERLVVEVPGGEFTVSDITIGGVPIAFGGHIAECITVKLVGAAGALGSTNNPSLPMPTVGNVDPVGAREVFVRSRMGVPNGTIPAFVHESGELEQRVTRAALASARPVRGVR</sequence>
<proteinExistence type="predicted"/>